<evidence type="ECO:0000313" key="6">
    <source>
        <dbReference type="Proteomes" id="UP000027093"/>
    </source>
</evidence>
<dbReference type="InterPro" id="IPR039100">
    <property type="entry name" value="Sdo1/SBDS-like"/>
</dbReference>
<evidence type="ECO:0000259" key="3">
    <source>
        <dbReference type="Pfam" id="PF09377"/>
    </source>
</evidence>
<dbReference type="Pfam" id="PF01172">
    <property type="entry name" value="SBDS_N"/>
    <property type="match status" value="1"/>
</dbReference>
<evidence type="ECO:0000259" key="2">
    <source>
        <dbReference type="Pfam" id="PF01172"/>
    </source>
</evidence>
<gene>
    <name evidence="5" type="ORF">NVIE_000230</name>
</gene>
<comment type="similarity">
    <text evidence="1">Belongs to the SDO1/SBDS family.</text>
</comment>
<dbReference type="HOGENOM" id="CLU_043216_2_0_2"/>
<evidence type="ECO:0000256" key="1">
    <source>
        <dbReference type="ARBA" id="ARBA00007433"/>
    </source>
</evidence>
<dbReference type="GO" id="GO:0042256">
    <property type="term" value="P:cytosolic ribosome assembly"/>
    <property type="evidence" value="ECO:0007669"/>
    <property type="project" value="InterPro"/>
</dbReference>
<keyword evidence="6" id="KW-1185">Reference proteome</keyword>
<dbReference type="SUPFAM" id="SSF109728">
    <property type="entry name" value="Hypothetical protein AF0491, middle domain"/>
    <property type="match status" value="1"/>
</dbReference>
<dbReference type="Pfam" id="PF09377">
    <property type="entry name" value="SBDS_domain_II"/>
    <property type="match status" value="1"/>
</dbReference>
<feature type="domain" description="Ribosome maturation protein SDO1/SBDS N-terminal" evidence="2">
    <location>
        <begin position="7"/>
        <end position="92"/>
    </location>
</feature>
<dbReference type="RefSeq" id="WP_075053465.1">
    <property type="nucleotide sequence ID" value="NZ_CP007536.1"/>
</dbReference>
<dbReference type="KEGG" id="nvn:NVIE_000230"/>
<evidence type="ECO:0000259" key="4">
    <source>
        <dbReference type="Pfam" id="PF20268"/>
    </source>
</evidence>
<evidence type="ECO:0000313" key="5">
    <source>
        <dbReference type="EMBL" id="AIC14206.1"/>
    </source>
</evidence>
<dbReference type="SUPFAM" id="SSF54980">
    <property type="entry name" value="EF-G C-terminal domain-like"/>
    <property type="match status" value="1"/>
</dbReference>
<dbReference type="InterPro" id="IPR046928">
    <property type="entry name" value="SDO1/SBDS_C"/>
</dbReference>
<reference evidence="5 6" key="1">
    <citation type="journal article" date="2014" name="Int. J. Syst. Evol. Microbiol.">
        <title>Nitrososphaera viennensis gen. nov., sp. nov., an aerobic and mesophilic, ammonia-oxidizing archaeon from soil and a member of the archaeal phylum Thaumarchaeota.</title>
        <authorList>
            <person name="Stieglmeier M."/>
            <person name="Klingl A."/>
            <person name="Alves R.J."/>
            <person name="Rittmann S.K."/>
            <person name="Melcher M."/>
            <person name="Leisch N."/>
            <person name="Schleper C."/>
        </authorList>
    </citation>
    <scope>NUCLEOTIDE SEQUENCE [LARGE SCALE GENOMIC DNA]</scope>
    <source>
        <strain evidence="5">EN76</strain>
    </source>
</reference>
<dbReference type="InterPro" id="IPR018978">
    <property type="entry name" value="SDO1/SBDS_central"/>
</dbReference>
<dbReference type="SUPFAM" id="SSF89895">
    <property type="entry name" value="FYSH domain"/>
    <property type="match status" value="1"/>
</dbReference>
<dbReference type="EMBL" id="CP007536">
    <property type="protein sequence ID" value="AIC14206.1"/>
    <property type="molecule type" value="Genomic_DNA"/>
</dbReference>
<protein>
    <submittedName>
        <fullName evidence="5">Putative ribosome maturation protein SDO1</fullName>
    </submittedName>
</protein>
<dbReference type="STRING" id="926571.NVIE_000230"/>
<organism evidence="5 6">
    <name type="scientific">Nitrososphaera viennensis EN76</name>
    <dbReference type="NCBI Taxonomy" id="926571"/>
    <lineage>
        <taxon>Archaea</taxon>
        <taxon>Nitrososphaerota</taxon>
        <taxon>Nitrososphaeria</taxon>
        <taxon>Nitrososphaerales</taxon>
        <taxon>Nitrososphaeraceae</taxon>
        <taxon>Nitrososphaera</taxon>
    </lineage>
</organism>
<feature type="domain" description="Ribosome maturation protein SDO1/SBDS central" evidence="3">
    <location>
        <begin position="100"/>
        <end position="160"/>
    </location>
</feature>
<dbReference type="Proteomes" id="UP000027093">
    <property type="component" value="Chromosome"/>
</dbReference>
<dbReference type="InterPro" id="IPR037188">
    <property type="entry name" value="Sdo1/SBDS_central_sf"/>
</dbReference>
<dbReference type="InterPro" id="IPR036786">
    <property type="entry name" value="Ribosome_mat_SBDS_N_sf"/>
</dbReference>
<dbReference type="NCBIfam" id="TIGR00291">
    <property type="entry name" value="RNA_SBDS"/>
    <property type="match status" value="1"/>
</dbReference>
<dbReference type="Pfam" id="PF20268">
    <property type="entry name" value="SBDS_C"/>
    <property type="match status" value="1"/>
</dbReference>
<feature type="domain" description="Ribosome maturation protein SDO1/SBDS C-terminal" evidence="4">
    <location>
        <begin position="164"/>
        <end position="227"/>
    </location>
</feature>
<dbReference type="PANTHER" id="PTHR10927:SF4">
    <property type="entry name" value="RIBOSOME MATURATION PROTEIN SDO1 HOMOLOG"/>
    <property type="match status" value="1"/>
</dbReference>
<dbReference type="InterPro" id="IPR019783">
    <property type="entry name" value="SDO1/SBDS_N"/>
</dbReference>
<dbReference type="Gene3D" id="3.30.70.240">
    <property type="match status" value="1"/>
</dbReference>
<dbReference type="AlphaFoldDB" id="A0A060HKU3"/>
<proteinExistence type="inferred from homology"/>
<accession>A0A060HKU3</accession>
<dbReference type="Gene3D" id="1.10.10.900">
    <property type="entry name" value="SBDS protein C-terminal domain, subdomain 1"/>
    <property type="match status" value="1"/>
</dbReference>
<dbReference type="OrthoDB" id="84504at2157"/>
<sequence length="229" mass="25634">MTDNKFTIVRLSVEGDKFELLVKPDPALEYKLGKRADISSVLVSDEVYSDANKGSRASSEKLMKHFKTTDQAEVARQILARGELNLTTDQRRKMVEEKRKQIVSYIHHSFVDPKSHLPHPITRIEAAMEQARVSIDPHKKAEDQAKDVVDALRAILPLKSETLKLIVRVPPQYAGQSYSVIKPAGELKSEEWQADGSLRVVIEMNAGMRGNFIDRLGSVTKGTAEVKEA</sequence>
<dbReference type="GeneID" id="30680984"/>
<name>A0A060HKU3_9ARCH</name>
<dbReference type="InterPro" id="IPR035647">
    <property type="entry name" value="EFG_III/V"/>
</dbReference>
<dbReference type="Gene3D" id="3.30.1250.10">
    <property type="entry name" value="Ribosome maturation protein SBDS, N-terminal domain"/>
    <property type="match status" value="1"/>
</dbReference>
<dbReference type="PANTHER" id="PTHR10927">
    <property type="entry name" value="RIBOSOME MATURATION PROTEIN SBDS"/>
    <property type="match status" value="1"/>
</dbReference>
<dbReference type="InterPro" id="IPR002140">
    <property type="entry name" value="Sdo1/SBDS"/>
</dbReference>